<feature type="compositionally biased region" description="Basic residues" evidence="1">
    <location>
        <begin position="89"/>
        <end position="100"/>
    </location>
</feature>
<name>A0A1F5V2X5_FRAXR</name>
<dbReference type="Pfam" id="PF01402">
    <property type="entry name" value="RHH_1"/>
    <property type="match status" value="1"/>
</dbReference>
<proteinExistence type="predicted"/>
<dbReference type="InterPro" id="IPR010985">
    <property type="entry name" value="Ribbon_hlx_hlx"/>
</dbReference>
<gene>
    <name evidence="3" type="ORF">A2Z21_10220</name>
</gene>
<dbReference type="InterPro" id="IPR013321">
    <property type="entry name" value="Arc_rbn_hlx_hlx"/>
</dbReference>
<evidence type="ECO:0000259" key="2">
    <source>
        <dbReference type="Pfam" id="PF01402"/>
    </source>
</evidence>
<reference evidence="3 4" key="1">
    <citation type="journal article" date="2016" name="Nat. Commun.">
        <title>Thousands of microbial genomes shed light on interconnected biogeochemical processes in an aquifer system.</title>
        <authorList>
            <person name="Anantharaman K."/>
            <person name="Brown C.T."/>
            <person name="Hug L.A."/>
            <person name="Sharon I."/>
            <person name="Castelle C.J."/>
            <person name="Probst A.J."/>
            <person name="Thomas B.C."/>
            <person name="Singh A."/>
            <person name="Wilkins M.J."/>
            <person name="Karaoz U."/>
            <person name="Brodie E.L."/>
            <person name="Williams K.H."/>
            <person name="Hubbard S.S."/>
            <person name="Banfield J.F."/>
        </authorList>
    </citation>
    <scope>NUCLEOTIDE SEQUENCE [LARGE SCALE GENOMIC DNA]</scope>
    <source>
        <strain evidence="4">RBG_16_55_9</strain>
    </source>
</reference>
<comment type="caution">
    <text evidence="3">The sequence shown here is derived from an EMBL/GenBank/DDBJ whole genome shotgun (WGS) entry which is preliminary data.</text>
</comment>
<dbReference type="Proteomes" id="UP000179157">
    <property type="component" value="Unassembled WGS sequence"/>
</dbReference>
<feature type="domain" description="Ribbon-helix-helix protein CopG" evidence="2">
    <location>
        <begin position="2"/>
        <end position="42"/>
    </location>
</feature>
<dbReference type="InterPro" id="IPR002145">
    <property type="entry name" value="CopG"/>
</dbReference>
<feature type="region of interest" description="Disordered" evidence="1">
    <location>
        <begin position="74"/>
        <end position="100"/>
    </location>
</feature>
<dbReference type="EMBL" id="MFGX01000001">
    <property type="protein sequence ID" value="OGF57770.1"/>
    <property type="molecule type" value="Genomic_DNA"/>
</dbReference>
<dbReference type="GO" id="GO:0006355">
    <property type="term" value="P:regulation of DNA-templated transcription"/>
    <property type="evidence" value="ECO:0007669"/>
    <property type="project" value="InterPro"/>
</dbReference>
<dbReference type="AlphaFoldDB" id="A0A1F5V2X5"/>
<dbReference type="CDD" id="cd21631">
    <property type="entry name" value="RHH_CopG_NikR-like"/>
    <property type="match status" value="1"/>
</dbReference>
<dbReference type="SUPFAM" id="SSF47598">
    <property type="entry name" value="Ribbon-helix-helix"/>
    <property type="match status" value="1"/>
</dbReference>
<evidence type="ECO:0000313" key="3">
    <source>
        <dbReference type="EMBL" id="OGF57770.1"/>
    </source>
</evidence>
<evidence type="ECO:0000256" key="1">
    <source>
        <dbReference type="SAM" id="MobiDB-lite"/>
    </source>
</evidence>
<protein>
    <recommendedName>
        <fullName evidence="2">Ribbon-helix-helix protein CopG domain-containing protein</fullName>
    </recommendedName>
</protein>
<dbReference type="Gene3D" id="1.10.1220.10">
    <property type="entry name" value="Met repressor-like"/>
    <property type="match status" value="1"/>
</dbReference>
<accession>A0A1F5V2X5</accession>
<organism evidence="3 4">
    <name type="scientific">Fraserbacteria sp. (strain RBG_16_55_9)</name>
    <dbReference type="NCBI Taxonomy" id="1817864"/>
    <lineage>
        <taxon>Bacteria</taxon>
        <taxon>Candidatus Fraseribacteriota</taxon>
    </lineage>
</organism>
<evidence type="ECO:0000313" key="4">
    <source>
        <dbReference type="Proteomes" id="UP000179157"/>
    </source>
</evidence>
<sequence>MKRTNIYLEEDQLRLLKHIAIEEGQSFTELVRQALQEFLDRYKKNPKRAPSQEEWNRRLEQLLARIQQRTRDFKPEEIEADITAASKETRRRKSHAARPR</sequence>